<reference evidence="2" key="2">
    <citation type="submission" date="2020-09" db="EMBL/GenBank/DDBJ databases">
        <authorList>
            <person name="Sun Q."/>
            <person name="Zhou Y."/>
        </authorList>
    </citation>
    <scope>NUCLEOTIDE SEQUENCE</scope>
    <source>
        <strain evidence="2">CGMCC 1.16067</strain>
    </source>
</reference>
<dbReference type="AlphaFoldDB" id="A0A917F830"/>
<dbReference type="EMBL" id="BMKQ01000002">
    <property type="protein sequence ID" value="GGF56961.1"/>
    <property type="molecule type" value="Genomic_DNA"/>
</dbReference>
<feature type="region of interest" description="Disordered" evidence="1">
    <location>
        <begin position="72"/>
        <end position="101"/>
    </location>
</feature>
<keyword evidence="3" id="KW-1185">Reference proteome</keyword>
<protein>
    <submittedName>
        <fullName evidence="2">Uncharacterized protein</fullName>
    </submittedName>
</protein>
<sequence length="203" mass="23257">MVDAGVPRFLPESVTDLQEQFDDDLAFFVLAARQALKAAWVLEQRGEAMPPFRQQQELRAWREYVEHWDAPARGAPDRAGNKWRSLSSEHEPGLSHSSMGNELTEVSGVRVDWLAEDLRAARRSAGVVSEREWAYCYIDENEAAMILGISVQEFLSISPRPPGRFDFGTDNGYPGVRYFRDWVEARRDGLLYPPGWEDWVEPR</sequence>
<proteinExistence type="predicted"/>
<comment type="caution">
    <text evidence="2">The sequence shown here is derived from an EMBL/GenBank/DDBJ whole genome shotgun (WGS) entry which is preliminary data.</text>
</comment>
<gene>
    <name evidence="2" type="ORF">GCM10011519_33630</name>
</gene>
<organism evidence="2 3">
    <name type="scientific">Marmoricola endophyticus</name>
    <dbReference type="NCBI Taxonomy" id="2040280"/>
    <lineage>
        <taxon>Bacteria</taxon>
        <taxon>Bacillati</taxon>
        <taxon>Actinomycetota</taxon>
        <taxon>Actinomycetes</taxon>
        <taxon>Propionibacteriales</taxon>
        <taxon>Nocardioidaceae</taxon>
        <taxon>Marmoricola</taxon>
    </lineage>
</organism>
<name>A0A917F830_9ACTN</name>
<evidence type="ECO:0000313" key="3">
    <source>
        <dbReference type="Proteomes" id="UP000649179"/>
    </source>
</evidence>
<evidence type="ECO:0000313" key="2">
    <source>
        <dbReference type="EMBL" id="GGF56961.1"/>
    </source>
</evidence>
<evidence type="ECO:0000256" key="1">
    <source>
        <dbReference type="SAM" id="MobiDB-lite"/>
    </source>
</evidence>
<reference evidence="2" key="1">
    <citation type="journal article" date="2014" name="Int. J. Syst. Evol. Microbiol.">
        <title>Complete genome sequence of Corynebacterium casei LMG S-19264T (=DSM 44701T), isolated from a smear-ripened cheese.</title>
        <authorList>
            <consortium name="US DOE Joint Genome Institute (JGI-PGF)"/>
            <person name="Walter F."/>
            <person name="Albersmeier A."/>
            <person name="Kalinowski J."/>
            <person name="Ruckert C."/>
        </authorList>
    </citation>
    <scope>NUCLEOTIDE SEQUENCE</scope>
    <source>
        <strain evidence="2">CGMCC 1.16067</strain>
    </source>
</reference>
<accession>A0A917F830</accession>
<dbReference type="Proteomes" id="UP000649179">
    <property type="component" value="Unassembled WGS sequence"/>
</dbReference>